<evidence type="ECO:0000313" key="1">
    <source>
        <dbReference type="EMBL" id="MDV5823940.1"/>
    </source>
</evidence>
<dbReference type="RefSeq" id="WP_317516785.1">
    <property type="nucleotide sequence ID" value="NZ_JAPTHD010000003.1"/>
</dbReference>
<dbReference type="EMBL" id="JAPTHD010000003">
    <property type="protein sequence ID" value="MDV5823940.1"/>
    <property type="molecule type" value="Genomic_DNA"/>
</dbReference>
<comment type="caution">
    <text evidence="1">The sequence shown here is derived from an EMBL/GenBank/DDBJ whole genome shotgun (WGS) entry which is preliminary data.</text>
</comment>
<sequence>MGFKISWLAFEALDKATLLDALGFHDTGVLDEANEAPFSAAQLPNGWSIIWSNDFGWIETQSVKLPFPTQRAIACQLHEGLMFSAVHGAKDGVEMWSLSHDAQADLHDLSIFGDLPTTFVEIRDRLFAEQKAEDETRAEVDFIFDIPIELAQSVTGFRHDLWEIDGHRPKWSVIEPKSSPRRQHSFFK</sequence>
<proteinExistence type="predicted"/>
<name>A0ABU3ZWS0_9SPHN</name>
<organism evidence="1 2">
    <name type="scientific">Sphingobium naphthae</name>
    <dbReference type="NCBI Taxonomy" id="1886786"/>
    <lineage>
        <taxon>Bacteria</taxon>
        <taxon>Pseudomonadati</taxon>
        <taxon>Pseudomonadota</taxon>
        <taxon>Alphaproteobacteria</taxon>
        <taxon>Sphingomonadales</taxon>
        <taxon>Sphingomonadaceae</taxon>
        <taxon>Sphingobium</taxon>
    </lineage>
</organism>
<reference evidence="2" key="1">
    <citation type="journal article" date="2022" name="J Environ Chem Eng">
        <title>Biodegradation of petroleum oil using a constructed nonpathogenic and heavy metal-tolerant bacterial consortium isolated from marine sponges.</title>
        <authorList>
            <person name="Dechsakulwatana C."/>
            <person name="Rungsihiranrut A."/>
            <person name="Muangchinda C."/>
            <person name="Ningthoujam R."/>
            <person name="Klankeo P."/>
            <person name="Pinyakong O."/>
        </authorList>
    </citation>
    <scope>NUCLEOTIDE SEQUENCE [LARGE SCALE GENOMIC DNA]</scope>
    <source>
        <strain evidence="2">MO2-4</strain>
    </source>
</reference>
<keyword evidence="2" id="KW-1185">Reference proteome</keyword>
<evidence type="ECO:0000313" key="2">
    <source>
        <dbReference type="Proteomes" id="UP001185984"/>
    </source>
</evidence>
<gene>
    <name evidence="1" type="ORF">O0R41_10060</name>
</gene>
<accession>A0ABU3ZWS0</accession>
<protein>
    <submittedName>
        <fullName evidence="1">Uncharacterized protein</fullName>
    </submittedName>
</protein>
<dbReference type="Proteomes" id="UP001185984">
    <property type="component" value="Unassembled WGS sequence"/>
</dbReference>